<dbReference type="AlphaFoldDB" id="A0AA39V9A9"/>
<protein>
    <recommendedName>
        <fullName evidence="11">Cytochrome P450</fullName>
    </recommendedName>
</protein>
<dbReference type="GO" id="GO:0016705">
    <property type="term" value="F:oxidoreductase activity, acting on paired donors, with incorporation or reduction of molecular oxygen"/>
    <property type="evidence" value="ECO:0007669"/>
    <property type="project" value="InterPro"/>
</dbReference>
<accession>A0AA39V9A9</accession>
<evidence type="ECO:0008006" key="11">
    <source>
        <dbReference type="Google" id="ProtNLM"/>
    </source>
</evidence>
<evidence type="ECO:0000256" key="6">
    <source>
        <dbReference type="ARBA" id="ARBA00023033"/>
    </source>
</evidence>
<evidence type="ECO:0000256" key="5">
    <source>
        <dbReference type="ARBA" id="ARBA00023004"/>
    </source>
</evidence>
<feature type="transmembrane region" description="Helical" evidence="8">
    <location>
        <begin position="311"/>
        <end position="334"/>
    </location>
</feature>
<keyword evidence="5 7" id="KW-0408">Iron</keyword>
<dbReference type="Gene3D" id="1.10.630.10">
    <property type="entry name" value="Cytochrome P450"/>
    <property type="match status" value="1"/>
</dbReference>
<gene>
    <name evidence="9" type="ORF">JMJ35_002329</name>
</gene>
<evidence type="ECO:0000256" key="4">
    <source>
        <dbReference type="ARBA" id="ARBA00023002"/>
    </source>
</evidence>
<dbReference type="InterPro" id="IPR036396">
    <property type="entry name" value="Cyt_P450_sf"/>
</dbReference>
<keyword evidence="8" id="KW-0812">Transmembrane</keyword>
<comment type="similarity">
    <text evidence="2">Belongs to the cytochrome P450 family.</text>
</comment>
<dbReference type="PRINTS" id="PR00385">
    <property type="entry name" value="P450"/>
</dbReference>
<organism evidence="9 10">
    <name type="scientific">Cladonia borealis</name>
    <dbReference type="NCBI Taxonomy" id="184061"/>
    <lineage>
        <taxon>Eukaryota</taxon>
        <taxon>Fungi</taxon>
        <taxon>Dikarya</taxon>
        <taxon>Ascomycota</taxon>
        <taxon>Pezizomycotina</taxon>
        <taxon>Lecanoromycetes</taxon>
        <taxon>OSLEUM clade</taxon>
        <taxon>Lecanoromycetidae</taxon>
        <taxon>Lecanorales</taxon>
        <taxon>Lecanorineae</taxon>
        <taxon>Cladoniaceae</taxon>
        <taxon>Cladonia</taxon>
    </lineage>
</organism>
<keyword evidence="6" id="KW-0503">Monooxygenase</keyword>
<keyword evidence="7" id="KW-0349">Heme</keyword>
<evidence type="ECO:0000256" key="2">
    <source>
        <dbReference type="ARBA" id="ARBA00010617"/>
    </source>
</evidence>
<proteinExistence type="inferred from homology"/>
<keyword evidence="3 7" id="KW-0479">Metal-binding</keyword>
<evidence type="ECO:0000256" key="1">
    <source>
        <dbReference type="ARBA" id="ARBA00001971"/>
    </source>
</evidence>
<evidence type="ECO:0000256" key="8">
    <source>
        <dbReference type="SAM" id="Phobius"/>
    </source>
</evidence>
<dbReference type="Proteomes" id="UP001166286">
    <property type="component" value="Unassembled WGS sequence"/>
</dbReference>
<dbReference type="GO" id="GO:0020037">
    <property type="term" value="F:heme binding"/>
    <property type="evidence" value="ECO:0007669"/>
    <property type="project" value="InterPro"/>
</dbReference>
<reference evidence="9" key="1">
    <citation type="submission" date="2023-03" db="EMBL/GenBank/DDBJ databases">
        <title>Complete genome of Cladonia borealis.</title>
        <authorList>
            <person name="Park H."/>
        </authorList>
    </citation>
    <scope>NUCLEOTIDE SEQUENCE</scope>
    <source>
        <strain evidence="9">ANT050790</strain>
    </source>
</reference>
<dbReference type="GO" id="GO:0005506">
    <property type="term" value="F:iron ion binding"/>
    <property type="evidence" value="ECO:0007669"/>
    <property type="project" value="InterPro"/>
</dbReference>
<evidence type="ECO:0000256" key="3">
    <source>
        <dbReference type="ARBA" id="ARBA00022723"/>
    </source>
</evidence>
<dbReference type="PRINTS" id="PR00463">
    <property type="entry name" value="EP450I"/>
</dbReference>
<dbReference type="InterPro" id="IPR050121">
    <property type="entry name" value="Cytochrome_P450_monoxygenase"/>
</dbReference>
<sequence length="519" mass="59137">MSLLVQCWALLMSLLLYVTCLVVYRLWFHPLARFPGPKTAAATKWYEFYFDIVKRPGGTFMYEIHRMHDVYGPIVRINPDEIHVHDPEWLDVLYTVAPKSVRDGYEPAAPLTDTQSLVFGTVPHDLYRKRRAPLNPLFSKGAVKASETMMYEQAELLCESVRKQLDQNGIAEMRLNFTAWATDVIANLVLPKPLHLLKDQQAAANYHLTTNATIWLTPLQKQFPWLIETALRLPLALVKLMSPNLARSVALYRDMLRQAEAAIGEFSDWTDKPPSQVSMKNDLGMNAFQAIISCESLPAQEKEADRIAQEAYILIAAASVTTAVVLMTATYHLLMHKNDYLARLKEELETVMEDPYTRVDVRTLEQLPWLSAVIKESLRITGLVSSRLPLVSPKDTLRYGKWNIPAGTPVSMTPRDVLFDPSYFPEPSKFLPERWLSNNPGLARMERVFIPYGRGPRICLGMSLGHSELYIAMACLFRRFNLELHETVRERDVDGVRDCFAIEPSLESRGVRVRLAKTE</sequence>
<comment type="caution">
    <text evidence="9">The sequence shown here is derived from an EMBL/GenBank/DDBJ whole genome shotgun (WGS) entry which is preliminary data.</text>
</comment>
<keyword evidence="10" id="KW-1185">Reference proteome</keyword>
<feature type="binding site" description="axial binding residue" evidence="7">
    <location>
        <position position="459"/>
    </location>
    <ligand>
        <name>heme</name>
        <dbReference type="ChEBI" id="CHEBI:30413"/>
    </ligand>
    <ligandPart>
        <name>Fe</name>
        <dbReference type="ChEBI" id="CHEBI:18248"/>
    </ligandPart>
</feature>
<dbReference type="EMBL" id="JAFEKC020000004">
    <property type="protein sequence ID" value="KAK0514950.1"/>
    <property type="molecule type" value="Genomic_DNA"/>
</dbReference>
<dbReference type="SUPFAM" id="SSF48264">
    <property type="entry name" value="Cytochrome P450"/>
    <property type="match status" value="1"/>
</dbReference>
<comment type="cofactor">
    <cofactor evidence="1 7">
        <name>heme</name>
        <dbReference type="ChEBI" id="CHEBI:30413"/>
    </cofactor>
</comment>
<dbReference type="Pfam" id="PF00067">
    <property type="entry name" value="p450"/>
    <property type="match status" value="1"/>
</dbReference>
<evidence type="ECO:0000313" key="9">
    <source>
        <dbReference type="EMBL" id="KAK0514950.1"/>
    </source>
</evidence>
<dbReference type="CDD" id="cd11062">
    <property type="entry name" value="CYP58-like"/>
    <property type="match status" value="1"/>
</dbReference>
<evidence type="ECO:0000313" key="10">
    <source>
        <dbReference type="Proteomes" id="UP001166286"/>
    </source>
</evidence>
<keyword evidence="8" id="KW-0472">Membrane</keyword>
<dbReference type="InterPro" id="IPR001128">
    <property type="entry name" value="Cyt_P450"/>
</dbReference>
<keyword evidence="4" id="KW-0560">Oxidoreductase</keyword>
<dbReference type="GO" id="GO:0004497">
    <property type="term" value="F:monooxygenase activity"/>
    <property type="evidence" value="ECO:0007669"/>
    <property type="project" value="UniProtKB-KW"/>
</dbReference>
<dbReference type="PANTHER" id="PTHR24305:SF157">
    <property type="entry name" value="N-ACETYLTRYPTOPHAN 6-HYDROXYLASE IVOC-RELATED"/>
    <property type="match status" value="1"/>
</dbReference>
<dbReference type="InterPro" id="IPR002401">
    <property type="entry name" value="Cyt_P450_E_grp-I"/>
</dbReference>
<keyword evidence="8" id="KW-1133">Transmembrane helix</keyword>
<evidence type="ECO:0000256" key="7">
    <source>
        <dbReference type="PIRSR" id="PIRSR602401-1"/>
    </source>
</evidence>
<dbReference type="PANTHER" id="PTHR24305">
    <property type="entry name" value="CYTOCHROME P450"/>
    <property type="match status" value="1"/>
</dbReference>
<name>A0AA39V9A9_9LECA</name>